<sequence>MRLKILGAAACAAALASAPKADAYAIDCAILLCLAGGFPASTECTQAKVEMIRRVTPFPIEPPLQLWNCPLRASGLPPLPNMGSDGLTDEIRGYRDGIEVYHVNYRGQRNSGGVDVYDSTTRGFYDADGEFRWAGMALGNTPSWVQGRVGYSGGDVSRTIRGIAMRTRDYEGNVSEVIWQSY</sequence>
<evidence type="ECO:0000313" key="3">
    <source>
        <dbReference type="Proteomes" id="UP001597302"/>
    </source>
</evidence>
<protein>
    <submittedName>
        <fullName evidence="2">Uncharacterized protein</fullName>
    </submittedName>
</protein>
<feature type="chain" id="PRO_5046243714" evidence="1">
    <location>
        <begin position="24"/>
        <end position="182"/>
    </location>
</feature>
<dbReference type="RefSeq" id="WP_242679513.1">
    <property type="nucleotide sequence ID" value="NZ_CBCSAJ010000056.1"/>
</dbReference>
<gene>
    <name evidence="2" type="ORF">ACFQ5P_19895</name>
</gene>
<dbReference type="EMBL" id="JBHTOQ010000080">
    <property type="protein sequence ID" value="MFD1483557.1"/>
    <property type="molecule type" value="Genomic_DNA"/>
</dbReference>
<comment type="caution">
    <text evidence="2">The sequence shown here is derived from an EMBL/GenBank/DDBJ whole genome shotgun (WGS) entry which is preliminary data.</text>
</comment>
<keyword evidence="1" id="KW-0732">Signal</keyword>
<reference evidence="3" key="1">
    <citation type="journal article" date="2019" name="Int. J. Syst. Evol. Microbiol.">
        <title>The Global Catalogue of Microorganisms (GCM) 10K type strain sequencing project: providing services to taxonomists for standard genome sequencing and annotation.</title>
        <authorList>
            <consortium name="The Broad Institute Genomics Platform"/>
            <consortium name="The Broad Institute Genome Sequencing Center for Infectious Disease"/>
            <person name="Wu L."/>
            <person name="Ma J."/>
        </authorList>
    </citation>
    <scope>NUCLEOTIDE SEQUENCE [LARGE SCALE GENOMIC DNA]</scope>
    <source>
        <strain evidence="3">CCM 8875</strain>
    </source>
</reference>
<evidence type="ECO:0000313" key="2">
    <source>
        <dbReference type="EMBL" id="MFD1483557.1"/>
    </source>
</evidence>
<keyword evidence="3" id="KW-1185">Reference proteome</keyword>
<evidence type="ECO:0000256" key="1">
    <source>
        <dbReference type="SAM" id="SignalP"/>
    </source>
</evidence>
<name>A0ABW4E0P9_9RHOB</name>
<dbReference type="Proteomes" id="UP001597302">
    <property type="component" value="Unassembled WGS sequence"/>
</dbReference>
<accession>A0ABW4E0P9</accession>
<proteinExistence type="predicted"/>
<feature type="signal peptide" evidence="1">
    <location>
        <begin position="1"/>
        <end position="23"/>
    </location>
</feature>
<organism evidence="2 3">
    <name type="scientific">Paracoccus nototheniae</name>
    <dbReference type="NCBI Taxonomy" id="2489002"/>
    <lineage>
        <taxon>Bacteria</taxon>
        <taxon>Pseudomonadati</taxon>
        <taxon>Pseudomonadota</taxon>
        <taxon>Alphaproteobacteria</taxon>
        <taxon>Rhodobacterales</taxon>
        <taxon>Paracoccaceae</taxon>
        <taxon>Paracoccus</taxon>
    </lineage>
</organism>